<dbReference type="GO" id="GO:0008483">
    <property type="term" value="F:transaminase activity"/>
    <property type="evidence" value="ECO:0007669"/>
    <property type="project" value="UniProtKB-KW"/>
</dbReference>
<evidence type="ECO:0000313" key="8">
    <source>
        <dbReference type="EMBL" id="SDH81375.1"/>
    </source>
</evidence>
<dbReference type="InterPro" id="IPR050859">
    <property type="entry name" value="Class-I_PLP-dep_aminotransf"/>
</dbReference>
<protein>
    <submittedName>
        <fullName evidence="8">2-aminoadipate transaminase</fullName>
    </submittedName>
</protein>
<keyword evidence="9" id="KW-1185">Reference proteome</keyword>
<organism evidence="8 9">
    <name type="scientific">Rhodococcus triatomae</name>
    <dbReference type="NCBI Taxonomy" id="300028"/>
    <lineage>
        <taxon>Bacteria</taxon>
        <taxon>Bacillati</taxon>
        <taxon>Actinomycetota</taxon>
        <taxon>Actinomycetes</taxon>
        <taxon>Mycobacteriales</taxon>
        <taxon>Nocardiaceae</taxon>
        <taxon>Rhodococcus</taxon>
    </lineage>
</organism>
<dbReference type="InterPro" id="IPR015422">
    <property type="entry name" value="PyrdxlP-dep_Trfase_small"/>
</dbReference>
<dbReference type="InterPro" id="IPR015424">
    <property type="entry name" value="PyrdxlP-dep_Trfase"/>
</dbReference>
<gene>
    <name evidence="8" type="ORF">SAMN05444695_103280</name>
</gene>
<evidence type="ECO:0000256" key="3">
    <source>
        <dbReference type="ARBA" id="ARBA00011738"/>
    </source>
</evidence>
<dbReference type="RefSeq" id="WP_072736557.1">
    <property type="nucleotide sequence ID" value="NZ_CP048813.1"/>
</dbReference>
<proteinExistence type="inferred from homology"/>
<evidence type="ECO:0000256" key="2">
    <source>
        <dbReference type="ARBA" id="ARBA00007441"/>
    </source>
</evidence>
<evidence type="ECO:0000313" key="9">
    <source>
        <dbReference type="Proteomes" id="UP000183263"/>
    </source>
</evidence>
<dbReference type="Gene3D" id="3.40.640.10">
    <property type="entry name" value="Type I PLP-dependent aspartate aminotransferase-like (Major domain)"/>
    <property type="match status" value="1"/>
</dbReference>
<dbReference type="AlphaFoldDB" id="A0A1G8FGY8"/>
<dbReference type="InterPro" id="IPR004839">
    <property type="entry name" value="Aminotransferase_I/II_large"/>
</dbReference>
<dbReference type="CDD" id="cd00609">
    <property type="entry name" value="AAT_like"/>
    <property type="match status" value="1"/>
</dbReference>
<evidence type="ECO:0000259" key="7">
    <source>
        <dbReference type="Pfam" id="PF00155"/>
    </source>
</evidence>
<dbReference type="Gene3D" id="3.90.1150.10">
    <property type="entry name" value="Aspartate Aminotransferase, domain 1"/>
    <property type="match status" value="1"/>
</dbReference>
<dbReference type="GO" id="GO:0030170">
    <property type="term" value="F:pyridoxal phosphate binding"/>
    <property type="evidence" value="ECO:0007669"/>
    <property type="project" value="InterPro"/>
</dbReference>
<comment type="subunit">
    <text evidence="3">Homodimer.</text>
</comment>
<keyword evidence="6" id="KW-0663">Pyridoxal phosphate</keyword>
<dbReference type="OrthoDB" id="199743at2"/>
<evidence type="ECO:0000256" key="6">
    <source>
        <dbReference type="ARBA" id="ARBA00022898"/>
    </source>
</evidence>
<dbReference type="GO" id="GO:1901605">
    <property type="term" value="P:alpha-amino acid metabolic process"/>
    <property type="evidence" value="ECO:0007669"/>
    <property type="project" value="TreeGrafter"/>
</dbReference>
<dbReference type="PANTHER" id="PTHR42790">
    <property type="entry name" value="AMINOTRANSFERASE"/>
    <property type="match status" value="1"/>
</dbReference>
<dbReference type="FunFam" id="3.40.640.10:FF:000053">
    <property type="entry name" value="Aminotransferase, class I"/>
    <property type="match status" value="1"/>
</dbReference>
<dbReference type="PANTHER" id="PTHR42790:SF19">
    <property type="entry name" value="KYNURENINE_ALPHA-AMINOADIPATE AMINOTRANSFERASE, MITOCHONDRIAL"/>
    <property type="match status" value="1"/>
</dbReference>
<dbReference type="InterPro" id="IPR015421">
    <property type="entry name" value="PyrdxlP-dep_Trfase_major"/>
</dbReference>
<comment type="cofactor">
    <cofactor evidence="1">
        <name>pyridoxal 5'-phosphate</name>
        <dbReference type="ChEBI" id="CHEBI:597326"/>
    </cofactor>
</comment>
<feature type="domain" description="Aminotransferase class I/classII large" evidence="7">
    <location>
        <begin position="54"/>
        <end position="397"/>
    </location>
</feature>
<reference evidence="8 9" key="1">
    <citation type="submission" date="2016-10" db="EMBL/GenBank/DDBJ databases">
        <authorList>
            <person name="de Groot N.N."/>
        </authorList>
    </citation>
    <scope>NUCLEOTIDE SEQUENCE [LARGE SCALE GENOMIC DNA]</scope>
    <source>
        <strain evidence="8 9">DSM 44892</strain>
    </source>
</reference>
<keyword evidence="5" id="KW-0808">Transferase</keyword>
<evidence type="ECO:0000256" key="4">
    <source>
        <dbReference type="ARBA" id="ARBA00022576"/>
    </source>
</evidence>
<name>A0A1G8FGY8_9NOCA</name>
<sequence>MSGSASSAVTPRALSRRSRGVRGSAIRDLLTLTARSDVISLAGGLPAPEFIPGDRIAEQARAALAVPGSVQYAETTGLRELRGVLAHRESGRIGRPVDQADIVVTHGSQQALSLSAQVLLDPGDTVVVEAPAYTGALQAFQAAQARVHTVPLDDEGMVTEELRRLLESGLRPAVVHTVSNFHNPRGVVLGESRRHELAALAERYGFWVIEDDPYGDLWFDAAPPPPVAALSDRVLRLSSASKILAPALRVGWLHGDREVCRAVELLKQGADLCGSALTHRIAAGLLADDAWMTAHVDALRSGYGSRARALVGALDDAFGDTLTLSDVRGGMFCWASVAGSAGAETDTARLLDSALVEGVAFVPGAAFGTGEQDLSSSMRLCFATYGEDVLTEAVARLRRAVDRHG</sequence>
<evidence type="ECO:0000256" key="1">
    <source>
        <dbReference type="ARBA" id="ARBA00001933"/>
    </source>
</evidence>
<dbReference type="EMBL" id="FNDN01000003">
    <property type="protein sequence ID" value="SDH81375.1"/>
    <property type="molecule type" value="Genomic_DNA"/>
</dbReference>
<keyword evidence="4" id="KW-0032">Aminotransferase</keyword>
<comment type="similarity">
    <text evidence="2">Belongs to the class-I pyridoxal-phosphate-dependent aminotransferase family.</text>
</comment>
<accession>A0A1G8FGY8</accession>
<dbReference type="Pfam" id="PF00155">
    <property type="entry name" value="Aminotran_1_2"/>
    <property type="match status" value="1"/>
</dbReference>
<dbReference type="SUPFAM" id="SSF53383">
    <property type="entry name" value="PLP-dependent transferases"/>
    <property type="match status" value="1"/>
</dbReference>
<evidence type="ECO:0000256" key="5">
    <source>
        <dbReference type="ARBA" id="ARBA00022679"/>
    </source>
</evidence>
<dbReference type="Proteomes" id="UP000183263">
    <property type="component" value="Unassembled WGS sequence"/>
</dbReference>